<dbReference type="Proteomes" id="UP001385892">
    <property type="component" value="Unassembled WGS sequence"/>
</dbReference>
<evidence type="ECO:0000313" key="1">
    <source>
        <dbReference type="EMBL" id="MEJ8850817.1"/>
    </source>
</evidence>
<dbReference type="EMBL" id="JBBKZT010000017">
    <property type="protein sequence ID" value="MEJ8850817.1"/>
    <property type="molecule type" value="Genomic_DNA"/>
</dbReference>
<organism evidence="1 2">
    <name type="scientific">Variovorax rhizosphaerae</name>
    <dbReference type="NCBI Taxonomy" id="1836200"/>
    <lineage>
        <taxon>Bacteria</taxon>
        <taxon>Pseudomonadati</taxon>
        <taxon>Pseudomonadota</taxon>
        <taxon>Betaproteobacteria</taxon>
        <taxon>Burkholderiales</taxon>
        <taxon>Comamonadaceae</taxon>
        <taxon>Variovorax</taxon>
    </lineage>
</organism>
<evidence type="ECO:0000313" key="2">
    <source>
        <dbReference type="Proteomes" id="UP001385892"/>
    </source>
</evidence>
<dbReference type="RefSeq" id="WP_340346273.1">
    <property type="nucleotide sequence ID" value="NZ_JBBKZT010000017.1"/>
</dbReference>
<name>A0ABU8WTF9_9BURK</name>
<proteinExistence type="predicted"/>
<accession>A0ABU8WTF9</accession>
<comment type="caution">
    <text evidence="1">The sequence shown here is derived from an EMBL/GenBank/DDBJ whole genome shotgun (WGS) entry which is preliminary data.</text>
</comment>
<keyword evidence="2" id="KW-1185">Reference proteome</keyword>
<protein>
    <submittedName>
        <fullName evidence="1">Uncharacterized protein</fullName>
    </submittedName>
</protein>
<gene>
    <name evidence="1" type="ORF">WKW82_29545</name>
</gene>
<sequence length="165" mass="18803">MARYPYMFLGNMTRMEPSRGWLPLIAQACEEIDRVLGDDRRGFRWTRIVDVVGVLHLHYMMRSASQEWVEVGTPEKPLRVLVDRDPVEPEAQAVRRIVIRAQLASTTTCFVCGEPGIVWPPKAQISMEFAMCAAHCPTTLGGDNPDPDWYYSNWAISEKFQGEDV</sequence>
<reference evidence="1 2" key="1">
    <citation type="submission" date="2024-03" db="EMBL/GenBank/DDBJ databases">
        <title>Novel species of the genus Variovorax.</title>
        <authorList>
            <person name="Liu Q."/>
            <person name="Xin Y.-H."/>
        </authorList>
    </citation>
    <scope>NUCLEOTIDE SEQUENCE [LARGE SCALE GENOMIC DNA]</scope>
    <source>
        <strain evidence="1 2">KACC 18900</strain>
    </source>
</reference>